<dbReference type="GO" id="GO:0003700">
    <property type="term" value="F:DNA-binding transcription factor activity"/>
    <property type="evidence" value="ECO:0007669"/>
    <property type="project" value="InterPro"/>
</dbReference>
<dbReference type="GO" id="GO:0005634">
    <property type="term" value="C:nucleus"/>
    <property type="evidence" value="ECO:0007669"/>
    <property type="project" value="UniProtKB-SubCell"/>
</dbReference>
<feature type="domain" description="Xylanolytic transcriptional activator regulatory" evidence="6">
    <location>
        <begin position="275"/>
        <end position="346"/>
    </location>
</feature>
<evidence type="ECO:0000256" key="4">
    <source>
        <dbReference type="ARBA" id="ARBA00023242"/>
    </source>
</evidence>
<evidence type="ECO:0000256" key="3">
    <source>
        <dbReference type="ARBA" id="ARBA00023125"/>
    </source>
</evidence>
<dbReference type="InterPro" id="IPR050987">
    <property type="entry name" value="AtrR-like"/>
</dbReference>
<evidence type="ECO:0000313" key="7">
    <source>
        <dbReference type="EMBL" id="WWC67806.1"/>
    </source>
</evidence>
<dbReference type="EMBL" id="CP144520">
    <property type="protein sequence ID" value="WWC67806.1"/>
    <property type="molecule type" value="Genomic_DNA"/>
</dbReference>
<dbReference type="Pfam" id="PF04082">
    <property type="entry name" value="Fungal_trans"/>
    <property type="match status" value="1"/>
</dbReference>
<dbReference type="SMART" id="SM00906">
    <property type="entry name" value="Fungal_trans"/>
    <property type="match status" value="1"/>
</dbReference>
<proteinExistence type="predicted"/>
<dbReference type="CDD" id="cd12148">
    <property type="entry name" value="fungal_TF_MHR"/>
    <property type="match status" value="1"/>
</dbReference>
<evidence type="ECO:0000256" key="5">
    <source>
        <dbReference type="SAM" id="MobiDB-lite"/>
    </source>
</evidence>
<sequence length="680" mass="75403">MSDLDWIVEAGLSSDRERLVVKRRRTVKARCQRLNPETDSCSRCDRLSAECRTTQPKRVFPTGTSIAHTANANVLSLQARKRRRSEERYNESNERENSSLSSNSLRTGKLANQSDHPSFASKPITNASISLSAHLATEPRILGFTSLSSLRDEIAVSYGRRGINEWGLSLSVTEQPLSDYATYVSPLNPILLSHEVFSPARMSVVTISAVCAVAALSRKTPTSVFLAAKDRLVDLLDQSDVLKVASVANIQTLLIATSKAELLMNHRQSSGGSLSFQRCSSAIRMAQELGLYRNDIDFPADIAMSRRSAWRSCLIADRWLAAGYGLPQIIDLDDCDDVSGVAETDPQMILQAELYNASILLGRVLKEIYSPKVLARTNDDRIEGLIMAIDSCRSRVNDVLRFSPASEVGRVVFELSILTVEALFLRGVSSTKIRRPSHLTYRSSPGRWKAIWDRSQKLVSWIGEKGDWLLDTSRIGLYGLTFCCLMMFRDHSQTHSSTALYGLQMASHATFRWAQGSGDLTYMTDGRQNHAQIIRTLYIVARDGVIGAKPDAALGERLHVVSPLAEGKHRHAYTKADSEIERRSQSTTAAADLNDPLAAELEVGQSLLKLTDANTLSQPTPVEPMFGMPTDLTNLDTFNMLGFDGVKDSRHEEMAWSLPPMDKWLDEILEAEANGTNWTF</sequence>
<keyword evidence="3" id="KW-0238">DNA-binding</keyword>
<dbReference type="PANTHER" id="PTHR46910">
    <property type="entry name" value="TRANSCRIPTION FACTOR PDR1"/>
    <property type="match status" value="1"/>
</dbReference>
<dbReference type="InterPro" id="IPR007219">
    <property type="entry name" value="XnlR_reg_dom"/>
</dbReference>
<evidence type="ECO:0000256" key="2">
    <source>
        <dbReference type="ARBA" id="ARBA00022723"/>
    </source>
</evidence>
<dbReference type="KEGG" id="kpin:30174683"/>
<comment type="subcellular location">
    <subcellularLocation>
        <location evidence="1">Nucleus</location>
    </subcellularLocation>
</comment>
<evidence type="ECO:0000256" key="1">
    <source>
        <dbReference type="ARBA" id="ARBA00004123"/>
    </source>
</evidence>
<protein>
    <recommendedName>
        <fullName evidence="6">Xylanolytic transcriptional activator regulatory domain-containing protein</fullName>
    </recommendedName>
</protein>
<reference evidence="7" key="2">
    <citation type="submission" date="2024-02" db="EMBL/GenBank/DDBJ databases">
        <title>Comparative genomics of Cryptococcus and Kwoniella reveals pathogenesis evolution and contrasting modes of karyotype evolution via chromosome fusion or intercentromeric recombination.</title>
        <authorList>
            <person name="Coelho M.A."/>
            <person name="David-Palma M."/>
            <person name="Shea T."/>
            <person name="Bowers K."/>
            <person name="McGinley-Smith S."/>
            <person name="Mohammad A.W."/>
            <person name="Gnirke A."/>
            <person name="Yurkov A.M."/>
            <person name="Nowrousian M."/>
            <person name="Sun S."/>
            <person name="Cuomo C.A."/>
            <person name="Heitman J."/>
        </authorList>
    </citation>
    <scope>NUCLEOTIDE SEQUENCE</scope>
    <source>
        <strain evidence="7">CBS 10737</strain>
    </source>
</reference>
<evidence type="ECO:0000259" key="6">
    <source>
        <dbReference type="SMART" id="SM00906"/>
    </source>
</evidence>
<feature type="compositionally biased region" description="Basic and acidic residues" evidence="5">
    <location>
        <begin position="84"/>
        <end position="97"/>
    </location>
</feature>
<dbReference type="AlphaFoldDB" id="A0AAJ8MMP3"/>
<accession>A0AAJ8MMP3</accession>
<dbReference type="GO" id="GO:0003677">
    <property type="term" value="F:DNA binding"/>
    <property type="evidence" value="ECO:0007669"/>
    <property type="project" value="UniProtKB-KW"/>
</dbReference>
<name>A0AAJ8MMP3_9TREE</name>
<dbReference type="PANTHER" id="PTHR46910:SF3">
    <property type="entry name" value="HALOTOLERANCE PROTEIN 9-RELATED"/>
    <property type="match status" value="1"/>
</dbReference>
<dbReference type="GO" id="GO:0008270">
    <property type="term" value="F:zinc ion binding"/>
    <property type="evidence" value="ECO:0007669"/>
    <property type="project" value="InterPro"/>
</dbReference>
<keyword evidence="2" id="KW-0479">Metal-binding</keyword>
<dbReference type="GO" id="GO:0006351">
    <property type="term" value="P:DNA-templated transcription"/>
    <property type="evidence" value="ECO:0007669"/>
    <property type="project" value="InterPro"/>
</dbReference>
<keyword evidence="4" id="KW-0539">Nucleus</keyword>
<reference evidence="7" key="1">
    <citation type="submission" date="2013-07" db="EMBL/GenBank/DDBJ databases">
        <authorList>
            <consortium name="The Broad Institute Genome Sequencing Platform"/>
            <person name="Cuomo C."/>
            <person name="Litvintseva A."/>
            <person name="Chen Y."/>
            <person name="Heitman J."/>
            <person name="Sun S."/>
            <person name="Springer D."/>
            <person name="Dromer F."/>
            <person name="Young S.K."/>
            <person name="Zeng Q."/>
            <person name="Gargeya S."/>
            <person name="Fitzgerald M."/>
            <person name="Abouelleil A."/>
            <person name="Alvarado L."/>
            <person name="Berlin A.M."/>
            <person name="Chapman S.B."/>
            <person name="Dewar J."/>
            <person name="Goldberg J."/>
            <person name="Griggs A."/>
            <person name="Gujja S."/>
            <person name="Hansen M."/>
            <person name="Howarth C."/>
            <person name="Imamovic A."/>
            <person name="Larimer J."/>
            <person name="McCowan C."/>
            <person name="Murphy C."/>
            <person name="Pearson M."/>
            <person name="Priest M."/>
            <person name="Roberts A."/>
            <person name="Saif S."/>
            <person name="Shea T."/>
            <person name="Sykes S."/>
            <person name="Wortman J."/>
            <person name="Nusbaum C."/>
            <person name="Birren B."/>
        </authorList>
    </citation>
    <scope>NUCLEOTIDE SEQUENCE</scope>
    <source>
        <strain evidence="7">CBS 10737</strain>
    </source>
</reference>
<dbReference type="Proteomes" id="UP000094020">
    <property type="component" value="Chromosome 2"/>
</dbReference>
<keyword evidence="8" id="KW-1185">Reference proteome</keyword>
<dbReference type="GeneID" id="30174683"/>
<gene>
    <name evidence="7" type="ORF">I206_101719</name>
</gene>
<dbReference type="RefSeq" id="XP_019008633.2">
    <property type="nucleotide sequence ID" value="XM_019158020.2"/>
</dbReference>
<organism evidence="7 8">
    <name type="scientific">Kwoniella pini CBS 10737</name>
    <dbReference type="NCBI Taxonomy" id="1296096"/>
    <lineage>
        <taxon>Eukaryota</taxon>
        <taxon>Fungi</taxon>
        <taxon>Dikarya</taxon>
        <taxon>Basidiomycota</taxon>
        <taxon>Agaricomycotina</taxon>
        <taxon>Tremellomycetes</taxon>
        <taxon>Tremellales</taxon>
        <taxon>Cryptococcaceae</taxon>
        <taxon>Kwoniella</taxon>
    </lineage>
</organism>
<evidence type="ECO:0000313" key="8">
    <source>
        <dbReference type="Proteomes" id="UP000094020"/>
    </source>
</evidence>
<feature type="region of interest" description="Disordered" evidence="5">
    <location>
        <begin position="78"/>
        <end position="119"/>
    </location>
</feature>